<dbReference type="PANTHER" id="PTHR11465">
    <property type="entry name" value="CATALASE"/>
    <property type="match status" value="1"/>
</dbReference>
<keyword evidence="4 7" id="KW-0479">Metal-binding</keyword>
<dbReference type="CDD" id="cd08153">
    <property type="entry name" value="srpA_like"/>
    <property type="match status" value="1"/>
</dbReference>
<comment type="function">
    <text evidence="7">Has an organic peroxide-dependent peroxidase activity.</text>
</comment>
<dbReference type="PROSITE" id="PS51402">
    <property type="entry name" value="CATALASE_3"/>
    <property type="match status" value="1"/>
</dbReference>
<dbReference type="AlphaFoldDB" id="A0A560G4Y7"/>
<dbReference type="GO" id="GO:0004096">
    <property type="term" value="F:catalase activity"/>
    <property type="evidence" value="ECO:0007669"/>
    <property type="project" value="InterPro"/>
</dbReference>
<dbReference type="InterPro" id="IPR024168">
    <property type="entry name" value="Catalase_SrpA-type_pred"/>
</dbReference>
<keyword evidence="2 7" id="KW-0575">Peroxidase</keyword>
<dbReference type="GO" id="GO:0046872">
    <property type="term" value="F:metal ion binding"/>
    <property type="evidence" value="ECO:0007669"/>
    <property type="project" value="UniProtKB-KW"/>
</dbReference>
<dbReference type="GO" id="GO:0042744">
    <property type="term" value="P:hydrogen peroxide catabolic process"/>
    <property type="evidence" value="ECO:0007669"/>
    <property type="project" value="TreeGrafter"/>
</dbReference>
<dbReference type="EMBL" id="VITO01000004">
    <property type="protein sequence ID" value="TWB28958.1"/>
    <property type="molecule type" value="Genomic_DNA"/>
</dbReference>
<dbReference type="InterPro" id="IPR018028">
    <property type="entry name" value="Catalase"/>
</dbReference>
<comment type="similarity">
    <text evidence="1 7">Belongs to the catalase family.</text>
</comment>
<feature type="binding site" description="axial binding residue" evidence="9">
    <location>
        <position position="337"/>
    </location>
    <ligand>
        <name>heme</name>
        <dbReference type="ChEBI" id="CHEBI:30413"/>
    </ligand>
    <ligandPart>
        <name>Fe</name>
        <dbReference type="ChEBI" id="CHEBI:18248"/>
    </ligandPart>
</feature>
<feature type="domain" description="Catalase core" evidence="11">
    <location>
        <begin position="25"/>
        <end position="380"/>
    </location>
</feature>
<proteinExistence type="inferred from homology"/>
<evidence type="ECO:0000256" key="10">
    <source>
        <dbReference type="SAM" id="MobiDB-lite"/>
    </source>
</evidence>
<dbReference type="SUPFAM" id="SSF56634">
    <property type="entry name" value="Heme-dependent catalase-like"/>
    <property type="match status" value="1"/>
</dbReference>
<dbReference type="PANTHER" id="PTHR11465:SF9">
    <property type="entry name" value="CATALASE"/>
    <property type="match status" value="1"/>
</dbReference>
<dbReference type="PIRSF" id="PIRSF000296">
    <property type="entry name" value="SrpA"/>
    <property type="match status" value="1"/>
</dbReference>
<protein>
    <recommendedName>
        <fullName evidence="7">Catalase-related peroxidase</fullName>
        <ecNumber evidence="7">1.11.1.-</ecNumber>
    </recommendedName>
</protein>
<name>A0A560G4Y7_9PROT</name>
<dbReference type="InterPro" id="IPR020835">
    <property type="entry name" value="Catalase_sf"/>
</dbReference>
<comment type="cofactor">
    <cofactor evidence="7">
        <name>heme</name>
        <dbReference type="ChEBI" id="CHEBI:30413"/>
    </cofactor>
</comment>
<dbReference type="Pfam" id="PF00199">
    <property type="entry name" value="Catalase"/>
    <property type="match status" value="1"/>
</dbReference>
<organism evidence="12 13">
    <name type="scientific">Nitrospirillum amazonense</name>
    <dbReference type="NCBI Taxonomy" id="28077"/>
    <lineage>
        <taxon>Bacteria</taxon>
        <taxon>Pseudomonadati</taxon>
        <taxon>Pseudomonadota</taxon>
        <taxon>Alphaproteobacteria</taxon>
        <taxon>Rhodospirillales</taxon>
        <taxon>Azospirillaceae</taxon>
        <taxon>Nitrospirillum</taxon>
    </lineage>
</organism>
<reference evidence="12 13" key="1">
    <citation type="submission" date="2019-06" db="EMBL/GenBank/DDBJ databases">
        <title>Genomic Encyclopedia of Type Strains, Phase IV (KMG-V): Genome sequencing to study the core and pangenomes of soil and plant-associated prokaryotes.</title>
        <authorList>
            <person name="Whitman W."/>
        </authorList>
    </citation>
    <scope>NUCLEOTIDE SEQUENCE [LARGE SCALE GENOMIC DNA]</scope>
    <source>
        <strain evidence="12 13">BR 11865</strain>
    </source>
</reference>
<accession>A0A560G4Y7</accession>
<dbReference type="Gene3D" id="1.20.1280.120">
    <property type="match status" value="1"/>
</dbReference>
<comment type="caution">
    <text evidence="12">The sequence shown here is derived from an EMBL/GenBank/DDBJ whole genome shotgun (WGS) entry which is preliminary data.</text>
</comment>
<feature type="region of interest" description="Disordered" evidence="10">
    <location>
        <begin position="348"/>
        <end position="380"/>
    </location>
</feature>
<evidence type="ECO:0000256" key="6">
    <source>
        <dbReference type="ARBA" id="ARBA00023004"/>
    </source>
</evidence>
<evidence type="ECO:0000259" key="11">
    <source>
        <dbReference type="SMART" id="SM01060"/>
    </source>
</evidence>
<dbReference type="GO" id="GO:0020037">
    <property type="term" value="F:heme binding"/>
    <property type="evidence" value="ECO:0007669"/>
    <property type="project" value="InterPro"/>
</dbReference>
<evidence type="ECO:0000256" key="7">
    <source>
        <dbReference type="PIRNR" id="PIRNR000296"/>
    </source>
</evidence>
<evidence type="ECO:0000256" key="4">
    <source>
        <dbReference type="ARBA" id="ARBA00022723"/>
    </source>
</evidence>
<evidence type="ECO:0000256" key="5">
    <source>
        <dbReference type="ARBA" id="ARBA00023002"/>
    </source>
</evidence>
<evidence type="ECO:0000313" key="13">
    <source>
        <dbReference type="Proteomes" id="UP000316545"/>
    </source>
</evidence>
<gene>
    <name evidence="12" type="ORF">FBZ88_104123</name>
</gene>
<evidence type="ECO:0000256" key="9">
    <source>
        <dbReference type="PIRSR" id="PIRSR000296-2"/>
    </source>
</evidence>
<evidence type="ECO:0000256" key="1">
    <source>
        <dbReference type="ARBA" id="ARBA00005329"/>
    </source>
</evidence>
<feature type="active site" evidence="8">
    <location>
        <position position="67"/>
    </location>
</feature>
<keyword evidence="3 7" id="KW-0349">Heme</keyword>
<dbReference type="PRINTS" id="PR00067">
    <property type="entry name" value="CATALASE"/>
</dbReference>
<keyword evidence="5 7" id="KW-0560">Oxidoreductase</keyword>
<dbReference type="Proteomes" id="UP000316545">
    <property type="component" value="Unassembled WGS sequence"/>
</dbReference>
<evidence type="ECO:0000313" key="12">
    <source>
        <dbReference type="EMBL" id="TWB28958.1"/>
    </source>
</evidence>
<keyword evidence="6 7" id="KW-0408">Iron</keyword>
<dbReference type="RefSeq" id="WP_145616115.1">
    <property type="nucleotide sequence ID" value="NZ_JAYNFR010000013.1"/>
</dbReference>
<dbReference type="InterPro" id="IPR011614">
    <property type="entry name" value="Catalase_core"/>
</dbReference>
<dbReference type="Gene3D" id="2.40.180.10">
    <property type="entry name" value="Catalase core domain"/>
    <property type="match status" value="1"/>
</dbReference>
<evidence type="ECO:0000256" key="2">
    <source>
        <dbReference type="ARBA" id="ARBA00022559"/>
    </source>
</evidence>
<evidence type="ECO:0000256" key="8">
    <source>
        <dbReference type="PIRSR" id="PIRSR000296-1"/>
    </source>
</evidence>
<keyword evidence="13" id="KW-1185">Reference proteome</keyword>
<dbReference type="EC" id="1.11.1.-" evidence="7"/>
<sequence length="380" mass="40614">MPGYRVQDILSRRSLVSLLAIAAVAGGATAAFAYAGGWLTPGRLQPAQIVNALEGHDGKHEGFRRAHAKGLCVVGHFDGNGQGLALSKASLFRQATTPVIGRFSLAGGVPNAGDGRITFHSLALKFDLPRGEQWRMALNHVPVFPVATPQAFLDFQLATTPDPATGKPDPAKVQAYMAQHPETKAFADYMAKTPLPSSFANANYNSVDAFRFTNDQGQTRVVRWIFTPEAPFEELDKATLADRPRDFLFDEVAGRLAQGPLVWHLSVILPNAGDPTDDATKPWPDDRQRVEVGTLTIDRAVTEDDGPCRDVNFDPTILPAGVSPSDDPLLAARSSVYAVGYTRRTGEPAAASALATDKAFPAPATHQPAASQPAAKESAQ</sequence>
<dbReference type="GO" id="GO:0005737">
    <property type="term" value="C:cytoplasm"/>
    <property type="evidence" value="ECO:0007669"/>
    <property type="project" value="TreeGrafter"/>
</dbReference>
<dbReference type="GO" id="GO:0042542">
    <property type="term" value="P:response to hydrogen peroxide"/>
    <property type="evidence" value="ECO:0007669"/>
    <property type="project" value="TreeGrafter"/>
</dbReference>
<dbReference type="SMART" id="SM01060">
    <property type="entry name" value="Catalase"/>
    <property type="match status" value="1"/>
</dbReference>
<evidence type="ECO:0000256" key="3">
    <source>
        <dbReference type="ARBA" id="ARBA00022617"/>
    </source>
</evidence>